<dbReference type="InterPro" id="IPR013154">
    <property type="entry name" value="ADH-like_N"/>
</dbReference>
<dbReference type="RefSeq" id="WP_037052721.1">
    <property type="nucleotide sequence ID" value="NZ_BAAAUZ010000001.1"/>
</dbReference>
<dbReference type="Gene3D" id="3.90.180.10">
    <property type="entry name" value="Medium-chain alcohol dehydrogenases, catalytic domain"/>
    <property type="match status" value="1"/>
</dbReference>
<gene>
    <name evidence="7" type="ORF">GCM10017577_12800</name>
</gene>
<dbReference type="AlphaFoldDB" id="A0A9W6KZQ6"/>
<evidence type="ECO:0000256" key="5">
    <source>
        <dbReference type="RuleBase" id="RU361277"/>
    </source>
</evidence>
<dbReference type="GO" id="GO:0016491">
    <property type="term" value="F:oxidoreductase activity"/>
    <property type="evidence" value="ECO:0007669"/>
    <property type="project" value="UniProtKB-KW"/>
</dbReference>
<dbReference type="SMART" id="SM00829">
    <property type="entry name" value="PKS_ER"/>
    <property type="match status" value="1"/>
</dbReference>
<proteinExistence type="inferred from homology"/>
<evidence type="ECO:0000256" key="2">
    <source>
        <dbReference type="ARBA" id="ARBA00022723"/>
    </source>
</evidence>
<evidence type="ECO:0000256" key="3">
    <source>
        <dbReference type="ARBA" id="ARBA00022833"/>
    </source>
</evidence>
<organism evidence="7 8">
    <name type="scientific">Pseudonocardia halophobica</name>
    <dbReference type="NCBI Taxonomy" id="29401"/>
    <lineage>
        <taxon>Bacteria</taxon>
        <taxon>Bacillati</taxon>
        <taxon>Actinomycetota</taxon>
        <taxon>Actinomycetes</taxon>
        <taxon>Pseudonocardiales</taxon>
        <taxon>Pseudonocardiaceae</taxon>
        <taxon>Pseudonocardia</taxon>
    </lineage>
</organism>
<dbReference type="PROSITE" id="PS00059">
    <property type="entry name" value="ADH_ZINC"/>
    <property type="match status" value="1"/>
</dbReference>
<keyword evidence="8" id="KW-1185">Reference proteome</keyword>
<dbReference type="Gene3D" id="3.40.50.720">
    <property type="entry name" value="NAD(P)-binding Rossmann-like Domain"/>
    <property type="match status" value="1"/>
</dbReference>
<feature type="domain" description="Enoyl reductase (ER)" evidence="6">
    <location>
        <begin position="8"/>
        <end position="315"/>
    </location>
</feature>
<dbReference type="InterPro" id="IPR011032">
    <property type="entry name" value="GroES-like_sf"/>
</dbReference>
<accession>A0A9W6KZQ6</accession>
<dbReference type="InterPro" id="IPR002328">
    <property type="entry name" value="ADH_Zn_CS"/>
</dbReference>
<dbReference type="InterPro" id="IPR020843">
    <property type="entry name" value="ER"/>
</dbReference>
<name>A0A9W6KZQ6_9PSEU</name>
<comment type="cofactor">
    <cofactor evidence="1 5">
        <name>Zn(2+)</name>
        <dbReference type="ChEBI" id="CHEBI:29105"/>
    </cofactor>
</comment>
<protein>
    <submittedName>
        <fullName evidence="7">Glutathione-dependent formaldehyde dehydrogenase</fullName>
    </submittedName>
</protein>
<dbReference type="PANTHER" id="PTHR42813:SF7">
    <property type="entry name" value="ALCOHOL DEHYDROGENASE (ZN-DEPENDENT)-RELATED"/>
    <property type="match status" value="1"/>
</dbReference>
<evidence type="ECO:0000256" key="1">
    <source>
        <dbReference type="ARBA" id="ARBA00001947"/>
    </source>
</evidence>
<dbReference type="InterPro" id="IPR013149">
    <property type="entry name" value="ADH-like_C"/>
</dbReference>
<dbReference type="Proteomes" id="UP001143463">
    <property type="component" value="Unassembled WGS sequence"/>
</dbReference>
<dbReference type="InterPro" id="IPR036291">
    <property type="entry name" value="NAD(P)-bd_dom_sf"/>
</dbReference>
<evidence type="ECO:0000256" key="4">
    <source>
        <dbReference type="ARBA" id="ARBA00023002"/>
    </source>
</evidence>
<comment type="similarity">
    <text evidence="5">Belongs to the zinc-containing alcohol dehydrogenase family.</text>
</comment>
<dbReference type="SUPFAM" id="SSF51735">
    <property type="entry name" value="NAD(P)-binding Rossmann-fold domains"/>
    <property type="match status" value="1"/>
</dbReference>
<comment type="caution">
    <text evidence="7">The sequence shown here is derived from an EMBL/GenBank/DDBJ whole genome shotgun (WGS) entry which is preliminary data.</text>
</comment>
<dbReference type="PANTHER" id="PTHR42813">
    <property type="entry name" value="ZINC-TYPE ALCOHOL DEHYDROGENASE-LIKE"/>
    <property type="match status" value="1"/>
</dbReference>
<evidence type="ECO:0000313" key="8">
    <source>
        <dbReference type="Proteomes" id="UP001143463"/>
    </source>
</evidence>
<evidence type="ECO:0000259" key="6">
    <source>
        <dbReference type="SMART" id="SM00829"/>
    </source>
</evidence>
<keyword evidence="3 5" id="KW-0862">Zinc</keyword>
<dbReference type="Pfam" id="PF08240">
    <property type="entry name" value="ADH_N"/>
    <property type="match status" value="1"/>
</dbReference>
<dbReference type="GO" id="GO:0008270">
    <property type="term" value="F:zinc ion binding"/>
    <property type="evidence" value="ECO:0007669"/>
    <property type="project" value="InterPro"/>
</dbReference>
<reference evidence="7" key="1">
    <citation type="journal article" date="2014" name="Int. J. Syst. Evol. Microbiol.">
        <title>Complete genome sequence of Corynebacterium casei LMG S-19264T (=DSM 44701T), isolated from a smear-ripened cheese.</title>
        <authorList>
            <consortium name="US DOE Joint Genome Institute (JGI-PGF)"/>
            <person name="Walter F."/>
            <person name="Albersmeier A."/>
            <person name="Kalinowski J."/>
            <person name="Ruckert C."/>
        </authorList>
    </citation>
    <scope>NUCLEOTIDE SEQUENCE</scope>
    <source>
        <strain evidence="7">VKM Ac-1069</strain>
    </source>
</reference>
<keyword evidence="4" id="KW-0560">Oxidoreductase</keyword>
<dbReference type="Pfam" id="PF00107">
    <property type="entry name" value="ADH_zinc_N"/>
    <property type="match status" value="1"/>
</dbReference>
<dbReference type="SUPFAM" id="SSF50129">
    <property type="entry name" value="GroES-like"/>
    <property type="match status" value="1"/>
</dbReference>
<keyword evidence="2 5" id="KW-0479">Metal-binding</keyword>
<sequence>MKAVVWNGPGDIALSDVPDPTPRDPGDAVVRLTVSAICGTDLHMIRGTMPGMRPGTVLGHEGVGVVEEVGAGVRAFRPGDRVVIPSTICCGRCSYCRAGYTSQCDAANPNGPLVGTSFFGGPEPTGPFDGLQAQYARIPWADANLVPLPDAVTDEQAIIASDVFPTGYYGAQLAEVSPGDTVAVFGAGPVGQLSIASARNLGATRVIVVDGVASRLEKARRQHVEPVDYTAEDPVEAIRELTGGIGVDRVIDAVGVDAYAPSDSEDAAVEQRTEELEEVSGGGPTAWNAGDAPSQAARWAVQAVAKAGSIGIVGVYPQTAATYPIGEVMNRNLTVKAGNCPHRALMPRMIDLIASGRLDAGRAVTKQEGMTGAIEAYETFDRHEPGWTKVVVDPAA</sequence>
<evidence type="ECO:0000313" key="7">
    <source>
        <dbReference type="EMBL" id="GLL10140.1"/>
    </source>
</evidence>
<dbReference type="EMBL" id="BSFQ01000004">
    <property type="protein sequence ID" value="GLL10140.1"/>
    <property type="molecule type" value="Genomic_DNA"/>
</dbReference>
<reference evidence="7" key="2">
    <citation type="submission" date="2023-01" db="EMBL/GenBank/DDBJ databases">
        <authorList>
            <person name="Sun Q."/>
            <person name="Evtushenko L."/>
        </authorList>
    </citation>
    <scope>NUCLEOTIDE SEQUENCE</scope>
    <source>
        <strain evidence="7">VKM Ac-1069</strain>
    </source>
</reference>